<evidence type="ECO:0000256" key="1">
    <source>
        <dbReference type="SAM" id="MobiDB-lite"/>
    </source>
</evidence>
<accession>A0A9K3PW08</accession>
<evidence type="ECO:0000313" key="4">
    <source>
        <dbReference type="Proteomes" id="UP000693970"/>
    </source>
</evidence>
<feature type="compositionally biased region" description="Basic and acidic residues" evidence="1">
    <location>
        <begin position="597"/>
        <end position="613"/>
    </location>
</feature>
<feature type="transmembrane region" description="Helical" evidence="2">
    <location>
        <begin position="429"/>
        <end position="450"/>
    </location>
</feature>
<feature type="region of interest" description="Disordered" evidence="1">
    <location>
        <begin position="597"/>
        <end position="624"/>
    </location>
</feature>
<keyword evidence="2" id="KW-0472">Membrane</keyword>
<keyword evidence="2" id="KW-1133">Transmembrane helix</keyword>
<organism evidence="3 4">
    <name type="scientific">Nitzschia inconspicua</name>
    <dbReference type="NCBI Taxonomy" id="303405"/>
    <lineage>
        <taxon>Eukaryota</taxon>
        <taxon>Sar</taxon>
        <taxon>Stramenopiles</taxon>
        <taxon>Ochrophyta</taxon>
        <taxon>Bacillariophyta</taxon>
        <taxon>Bacillariophyceae</taxon>
        <taxon>Bacillariophycidae</taxon>
        <taxon>Bacillariales</taxon>
        <taxon>Bacillariaceae</taxon>
        <taxon>Nitzschia</taxon>
    </lineage>
</organism>
<feature type="transmembrane region" description="Helical" evidence="2">
    <location>
        <begin position="57"/>
        <end position="80"/>
    </location>
</feature>
<feature type="transmembrane region" description="Helical" evidence="2">
    <location>
        <begin position="522"/>
        <end position="543"/>
    </location>
</feature>
<keyword evidence="2" id="KW-0812">Transmembrane</keyword>
<feature type="transmembrane region" description="Helical" evidence="2">
    <location>
        <begin position="396"/>
        <end position="417"/>
    </location>
</feature>
<evidence type="ECO:0000256" key="2">
    <source>
        <dbReference type="SAM" id="Phobius"/>
    </source>
</evidence>
<evidence type="ECO:0000313" key="3">
    <source>
        <dbReference type="EMBL" id="KAG7361600.1"/>
    </source>
</evidence>
<proteinExistence type="predicted"/>
<keyword evidence="4" id="KW-1185">Reference proteome</keyword>
<dbReference type="Proteomes" id="UP000693970">
    <property type="component" value="Unassembled WGS sequence"/>
</dbReference>
<protein>
    <submittedName>
        <fullName evidence="3">Uncharacterized protein</fullName>
    </submittedName>
</protein>
<reference evidence="3" key="2">
    <citation type="submission" date="2021-04" db="EMBL/GenBank/DDBJ databases">
        <authorList>
            <person name="Podell S."/>
        </authorList>
    </citation>
    <scope>NUCLEOTIDE SEQUENCE</scope>
    <source>
        <strain evidence="3">Hildebrandi</strain>
    </source>
</reference>
<feature type="transmembrane region" description="Helical" evidence="2">
    <location>
        <begin position="462"/>
        <end position="485"/>
    </location>
</feature>
<feature type="transmembrane region" description="Helical" evidence="2">
    <location>
        <begin position="673"/>
        <end position="692"/>
    </location>
</feature>
<reference evidence="3" key="1">
    <citation type="journal article" date="2021" name="Sci. Rep.">
        <title>Diploid genomic architecture of Nitzschia inconspicua, an elite biomass production diatom.</title>
        <authorList>
            <person name="Oliver A."/>
            <person name="Podell S."/>
            <person name="Pinowska A."/>
            <person name="Traller J.C."/>
            <person name="Smith S.R."/>
            <person name="McClure R."/>
            <person name="Beliaev A."/>
            <person name="Bohutskyi P."/>
            <person name="Hill E.A."/>
            <person name="Rabines A."/>
            <person name="Zheng H."/>
            <person name="Allen L.Z."/>
            <person name="Kuo A."/>
            <person name="Grigoriev I.V."/>
            <person name="Allen A.E."/>
            <person name="Hazlebeck D."/>
            <person name="Allen E.E."/>
        </authorList>
    </citation>
    <scope>NUCLEOTIDE SEQUENCE</scope>
    <source>
        <strain evidence="3">Hildebrandi</strain>
    </source>
</reference>
<gene>
    <name evidence="3" type="ORF">IV203_036701</name>
</gene>
<feature type="transmembrane region" description="Helical" evidence="2">
    <location>
        <begin position="242"/>
        <end position="260"/>
    </location>
</feature>
<name>A0A9K3PW08_9STRA</name>
<feature type="transmembrane region" description="Helical" evidence="2">
    <location>
        <begin position="143"/>
        <end position="162"/>
    </location>
</feature>
<dbReference type="AlphaFoldDB" id="A0A9K3PW08"/>
<dbReference type="EMBL" id="JAGRRH010000013">
    <property type="protein sequence ID" value="KAG7361600.1"/>
    <property type="molecule type" value="Genomic_DNA"/>
</dbReference>
<sequence>MPETPIEDTSANITSTTPALTTGSSAVVVDSQDLAARIHEDAESVSETKKIARLPPVLYVLFVLNGLTLALFMLPMMYIVNTRVEIPVAYLSTYGSVAFLPYSFKPIYAYLSSSPEIHIPLPTWACYRNGPSWVQFHLPPRNVVFIVLLIMNSACLILYASIPPGGVIFAFVVAFFKGMSDAWSSLCLGLTMIDIGRYSAAPMTENDNTQTSSSDTTENSEAMVYDKIVSYFQAQAATARNVGSVIGGAVTLLVFLQRYLAAKGKEEDNIEQLSGGVANGLLYFTSSLNLVGAFIAFTFRHALKAKPLEPIGSGATFSLVQQHEDSDTETDNDVQNNGIASNRSNLEGNIRSIDLEGDRLMTCDDDTSYRSYSSNGSEVSFVDDENIVFDSGERSVISRASLASIVMLQFIVVVVVFKEPITNWTSTVTWNSLLFTMCLAFIAAIADLCYNSSWHFSHRAGLFLILRNAIPSDAMVVSSFTYSILESQPMMLQSLSVVSLVVRMASSWSYEKLWARFSNGRALTAALGFLAILAGMASLLNIAVYRKYEDLVSTNNNEIVKDLWGLIILANMATTFFSEWAFLPEVVLASVSVNGNEKGESHQASERRRRAEPDTAESQPNARQTSDVMVAVEYGSLIACIEFGDQLGSLVAAPIVSSLGISRENNFNRMDEFLLICSLSTIIGTIAILPLTRKR</sequence>
<comment type="caution">
    <text evidence="3">The sequence shown here is derived from an EMBL/GenBank/DDBJ whole genome shotgun (WGS) entry which is preliminary data.</text>
</comment>
<feature type="transmembrane region" description="Helical" evidence="2">
    <location>
        <begin position="280"/>
        <end position="299"/>
    </location>
</feature>
<dbReference type="OrthoDB" id="47626at2759"/>